<feature type="transmembrane region" description="Helical" evidence="6">
    <location>
        <begin position="241"/>
        <end position="267"/>
    </location>
</feature>
<evidence type="ECO:0000313" key="7">
    <source>
        <dbReference type="EMBL" id="WHF53050.1"/>
    </source>
</evidence>
<keyword evidence="5 6" id="KW-0472">Membrane</keyword>
<feature type="transmembrane region" description="Helical" evidence="6">
    <location>
        <begin position="211"/>
        <end position="235"/>
    </location>
</feature>
<evidence type="ECO:0000256" key="3">
    <source>
        <dbReference type="ARBA" id="ARBA00022692"/>
    </source>
</evidence>
<feature type="transmembrane region" description="Helical" evidence="6">
    <location>
        <begin position="168"/>
        <end position="190"/>
    </location>
</feature>
<feature type="transmembrane region" description="Helical" evidence="6">
    <location>
        <begin position="114"/>
        <end position="134"/>
    </location>
</feature>
<keyword evidence="2" id="KW-1003">Cell membrane</keyword>
<feature type="transmembrane region" description="Helical" evidence="6">
    <location>
        <begin position="436"/>
        <end position="458"/>
    </location>
</feature>
<evidence type="ECO:0000313" key="8">
    <source>
        <dbReference type="Proteomes" id="UP001241656"/>
    </source>
</evidence>
<evidence type="ECO:0000256" key="4">
    <source>
        <dbReference type="ARBA" id="ARBA00022989"/>
    </source>
</evidence>
<dbReference type="CDD" id="cd13128">
    <property type="entry name" value="MATE_Wzx_like"/>
    <property type="match status" value="1"/>
</dbReference>
<reference evidence="7 8" key="1">
    <citation type="submission" date="2023-05" db="EMBL/GenBank/DDBJ databases">
        <title>Genomic insight into Chryseobacterium sp. wdc7 isolated forest soil (Gotjawal).</title>
        <authorList>
            <person name="Park S.-J."/>
        </authorList>
    </citation>
    <scope>NUCLEOTIDE SEQUENCE [LARGE SCALE GENOMIC DNA]</scope>
    <source>
        <strain evidence="8">wdc7</strain>
    </source>
</reference>
<dbReference type="RefSeq" id="WP_282906301.1">
    <property type="nucleotide sequence ID" value="NZ_CP124855.1"/>
</dbReference>
<feature type="transmembrane region" description="Helical" evidence="6">
    <location>
        <begin position="410"/>
        <end position="430"/>
    </location>
</feature>
<feature type="transmembrane region" description="Helical" evidence="6">
    <location>
        <begin position="378"/>
        <end position="398"/>
    </location>
</feature>
<name>A0ABY8RGD9_9FLAO</name>
<feature type="transmembrane region" description="Helical" evidence="6">
    <location>
        <begin position="7"/>
        <end position="26"/>
    </location>
</feature>
<dbReference type="PANTHER" id="PTHR30250:SF11">
    <property type="entry name" value="O-ANTIGEN TRANSPORTER-RELATED"/>
    <property type="match status" value="1"/>
</dbReference>
<protein>
    <submittedName>
        <fullName evidence="7">Flippase</fullName>
    </submittedName>
</protein>
<organism evidence="7 8">
    <name type="scientific">Chryseobacterium gotjawalense</name>
    <dbReference type="NCBI Taxonomy" id="3042315"/>
    <lineage>
        <taxon>Bacteria</taxon>
        <taxon>Pseudomonadati</taxon>
        <taxon>Bacteroidota</taxon>
        <taxon>Flavobacteriia</taxon>
        <taxon>Flavobacteriales</taxon>
        <taxon>Weeksellaceae</taxon>
        <taxon>Chryseobacterium group</taxon>
        <taxon>Chryseobacterium</taxon>
    </lineage>
</organism>
<feature type="transmembrane region" description="Helical" evidence="6">
    <location>
        <begin position="143"/>
        <end position="162"/>
    </location>
</feature>
<dbReference type="InterPro" id="IPR002797">
    <property type="entry name" value="Polysacc_synth"/>
</dbReference>
<keyword evidence="3 6" id="KW-0812">Transmembrane</keyword>
<comment type="subcellular location">
    <subcellularLocation>
        <location evidence="1">Cell membrane</location>
        <topology evidence="1">Multi-pass membrane protein</topology>
    </subcellularLocation>
</comment>
<proteinExistence type="predicted"/>
<dbReference type="InterPro" id="IPR050833">
    <property type="entry name" value="Poly_Biosynth_Transport"/>
</dbReference>
<evidence type="ECO:0000256" key="2">
    <source>
        <dbReference type="ARBA" id="ARBA00022475"/>
    </source>
</evidence>
<dbReference type="PANTHER" id="PTHR30250">
    <property type="entry name" value="PST FAMILY PREDICTED COLANIC ACID TRANSPORTER"/>
    <property type="match status" value="1"/>
</dbReference>
<feature type="transmembrane region" description="Helical" evidence="6">
    <location>
        <begin position="279"/>
        <end position="305"/>
    </location>
</feature>
<feature type="transmembrane region" description="Helical" evidence="6">
    <location>
        <begin position="353"/>
        <end position="372"/>
    </location>
</feature>
<dbReference type="Pfam" id="PF01943">
    <property type="entry name" value="Polysacc_synt"/>
    <property type="match status" value="1"/>
</dbReference>
<dbReference type="Proteomes" id="UP001241656">
    <property type="component" value="Chromosome"/>
</dbReference>
<feature type="transmembrane region" description="Helical" evidence="6">
    <location>
        <begin position="317"/>
        <end position="341"/>
    </location>
</feature>
<feature type="transmembrane region" description="Helical" evidence="6">
    <location>
        <begin position="46"/>
        <end position="63"/>
    </location>
</feature>
<keyword evidence="8" id="KW-1185">Reference proteome</keyword>
<sequence>MSLQKNFLYNLLLIVSQLLFPLLILPYVNRLLGPSQMGLYSMADSLAQYFITIAALGIPIYGVREIAKARSVSNSKFNAVFSELLTINSLFTGVFLLVYAAFFYFSEVVSVNRLVYGIASLQVLAGLFSLEWFFQGIENFKFIALRTFIIRMGSILLIFIFVKDAGDGIVYFSITTGTMVLSATVNLFFLRKAVRYQLPSQLHLMRHIKPLLTFFSTKFMISVYVTLTTVLLGFLSTTTDVGYFSLSFKIFNIIVIIVSSLTTVALARTSNAAGDRDRLMVIVGKISSFNLVVGLPAAALVFLYAKELVLLLGGTQFIASIVSLQYFAVLAFIIPFSNLFALNILTPLKKEKLFLTATIVGTVVSLTLNILLMPTYGYLGATFSFVVTELIVCILLYRAVIKVSPYRFDFYLLATSFIGCLLLIPIYFLVPEMNSYIRLIVSLTASGIVYLSFHLFVAKTELVRKILKFGK</sequence>
<evidence type="ECO:0000256" key="5">
    <source>
        <dbReference type="ARBA" id="ARBA00023136"/>
    </source>
</evidence>
<accession>A0ABY8RGD9</accession>
<feature type="transmembrane region" description="Helical" evidence="6">
    <location>
        <begin position="84"/>
        <end position="102"/>
    </location>
</feature>
<evidence type="ECO:0000256" key="1">
    <source>
        <dbReference type="ARBA" id="ARBA00004651"/>
    </source>
</evidence>
<evidence type="ECO:0000256" key="6">
    <source>
        <dbReference type="SAM" id="Phobius"/>
    </source>
</evidence>
<dbReference type="EMBL" id="CP124855">
    <property type="protein sequence ID" value="WHF53050.1"/>
    <property type="molecule type" value="Genomic_DNA"/>
</dbReference>
<gene>
    <name evidence="7" type="ORF">QGN23_07205</name>
</gene>
<keyword evidence="4 6" id="KW-1133">Transmembrane helix</keyword>